<keyword evidence="3" id="KW-1185">Reference proteome</keyword>
<proteinExistence type="predicted"/>
<dbReference type="AlphaFoldDB" id="A0A0M9A409"/>
<protein>
    <submittedName>
        <fullName evidence="2">Uncharacterized protein</fullName>
    </submittedName>
</protein>
<organism evidence="2 3">
    <name type="scientific">Melipona quadrifasciata</name>
    <dbReference type="NCBI Taxonomy" id="166423"/>
    <lineage>
        <taxon>Eukaryota</taxon>
        <taxon>Metazoa</taxon>
        <taxon>Ecdysozoa</taxon>
        <taxon>Arthropoda</taxon>
        <taxon>Hexapoda</taxon>
        <taxon>Insecta</taxon>
        <taxon>Pterygota</taxon>
        <taxon>Neoptera</taxon>
        <taxon>Endopterygota</taxon>
        <taxon>Hymenoptera</taxon>
        <taxon>Apocrita</taxon>
        <taxon>Aculeata</taxon>
        <taxon>Apoidea</taxon>
        <taxon>Anthophila</taxon>
        <taxon>Apidae</taxon>
        <taxon>Melipona</taxon>
    </lineage>
</organism>
<evidence type="ECO:0000313" key="2">
    <source>
        <dbReference type="EMBL" id="KOX76016.1"/>
    </source>
</evidence>
<reference evidence="2 3" key="1">
    <citation type="submission" date="2015-07" db="EMBL/GenBank/DDBJ databases">
        <title>The genome of Melipona quadrifasciata.</title>
        <authorList>
            <person name="Pan H."/>
            <person name="Kapheim K."/>
        </authorList>
    </citation>
    <scope>NUCLEOTIDE SEQUENCE [LARGE SCALE GENOMIC DNA]</scope>
    <source>
        <strain evidence="2">0111107301</strain>
        <tissue evidence="2">Whole body</tissue>
    </source>
</reference>
<evidence type="ECO:0000313" key="3">
    <source>
        <dbReference type="Proteomes" id="UP000053105"/>
    </source>
</evidence>
<feature type="compositionally biased region" description="Basic and acidic residues" evidence="1">
    <location>
        <begin position="90"/>
        <end position="108"/>
    </location>
</feature>
<sequence length="108" mass="12949">MSRQCGNHVYEDRLFGQQQLGEIIRNLPPNHIIARYDCPCGHYARYFALHHHVMFHILGGRFPIDDELREVARAYLRLLGEFEEWDEQEEAKQSSDNDDENHYYEIDR</sequence>
<accession>A0A0M9A409</accession>
<dbReference type="Proteomes" id="UP000053105">
    <property type="component" value="Unassembled WGS sequence"/>
</dbReference>
<gene>
    <name evidence="2" type="ORF">WN51_12446</name>
</gene>
<feature type="region of interest" description="Disordered" evidence="1">
    <location>
        <begin position="87"/>
        <end position="108"/>
    </location>
</feature>
<dbReference type="EMBL" id="KQ435756">
    <property type="protein sequence ID" value="KOX76016.1"/>
    <property type="molecule type" value="Genomic_DNA"/>
</dbReference>
<name>A0A0M9A409_9HYME</name>
<evidence type="ECO:0000256" key="1">
    <source>
        <dbReference type="SAM" id="MobiDB-lite"/>
    </source>
</evidence>